<comment type="caution">
    <text evidence="2">The sequence shown here is derived from an EMBL/GenBank/DDBJ whole genome shotgun (WGS) entry which is preliminary data.</text>
</comment>
<name>A0ABQ9I7M6_9NEOP</name>
<evidence type="ECO:0000313" key="2">
    <source>
        <dbReference type="EMBL" id="KAJ8892255.1"/>
    </source>
</evidence>
<gene>
    <name evidence="2" type="ORF">PR048_004835</name>
</gene>
<evidence type="ECO:0000313" key="3">
    <source>
        <dbReference type="Proteomes" id="UP001159363"/>
    </source>
</evidence>
<reference evidence="2 3" key="1">
    <citation type="submission" date="2023-02" db="EMBL/GenBank/DDBJ databases">
        <title>LHISI_Scaffold_Assembly.</title>
        <authorList>
            <person name="Stuart O.P."/>
            <person name="Cleave R."/>
            <person name="Magrath M.J.L."/>
            <person name="Mikheyev A.S."/>
        </authorList>
    </citation>
    <scope>NUCLEOTIDE SEQUENCE [LARGE SCALE GENOMIC DNA]</scope>
    <source>
        <strain evidence="2">Daus_M_001</strain>
        <tissue evidence="2">Leg muscle</tissue>
    </source>
</reference>
<feature type="domain" description="Reverse transcriptase Ty1/copia-type" evidence="1">
    <location>
        <begin position="58"/>
        <end position="184"/>
    </location>
</feature>
<evidence type="ECO:0000259" key="1">
    <source>
        <dbReference type="Pfam" id="PF07727"/>
    </source>
</evidence>
<protein>
    <recommendedName>
        <fullName evidence="1">Reverse transcriptase Ty1/copia-type domain-containing protein</fullName>
    </recommendedName>
</protein>
<dbReference type="InterPro" id="IPR013103">
    <property type="entry name" value="RVT_2"/>
</dbReference>
<dbReference type="EMBL" id="JARBHB010000002">
    <property type="protein sequence ID" value="KAJ8892255.1"/>
    <property type="molecule type" value="Genomic_DNA"/>
</dbReference>
<organism evidence="2 3">
    <name type="scientific">Dryococelus australis</name>
    <dbReference type="NCBI Taxonomy" id="614101"/>
    <lineage>
        <taxon>Eukaryota</taxon>
        <taxon>Metazoa</taxon>
        <taxon>Ecdysozoa</taxon>
        <taxon>Arthropoda</taxon>
        <taxon>Hexapoda</taxon>
        <taxon>Insecta</taxon>
        <taxon>Pterygota</taxon>
        <taxon>Neoptera</taxon>
        <taxon>Polyneoptera</taxon>
        <taxon>Phasmatodea</taxon>
        <taxon>Verophasmatodea</taxon>
        <taxon>Anareolatae</taxon>
        <taxon>Phasmatidae</taxon>
        <taxon>Eurycanthinae</taxon>
        <taxon>Dryococelus</taxon>
    </lineage>
</organism>
<dbReference type="Pfam" id="PF07727">
    <property type="entry name" value="RVT_2"/>
    <property type="match status" value="1"/>
</dbReference>
<accession>A0ABQ9I7M6</accession>
<keyword evidence="3" id="KW-1185">Reference proteome</keyword>
<sequence>MKPQYLQEYVMLPYKEAISGEDKGKWLKDLEEEKSSLKKYGVFQYVDGKKFQEIRSFEDDQGSVIKQKKSLYSLKQAAHAWNKRFVDFLKAHGLHQLITDMSVFVNDEGNLILAIWVDDGLVISNENDKIDEFMGKLQTEFEVKITDNPEIFVGLEIGNARGFINIHQESYVDQLLKTYNMGCTNLQFQVLKTLKTVMEWKAVGSLLYLSNRSRPDITYEVNMTSRKVENPTVHEVKKFKRVFWYLMEPETQDLDIRQISILR</sequence>
<proteinExistence type="predicted"/>
<dbReference type="Proteomes" id="UP001159363">
    <property type="component" value="Chromosome 2"/>
</dbReference>